<dbReference type="RefSeq" id="WP_055215844.1">
    <property type="nucleotide sequence ID" value="NZ_CZBU01000004.1"/>
</dbReference>
<evidence type="ECO:0000313" key="2">
    <source>
        <dbReference type="Proteomes" id="UP000095621"/>
    </source>
</evidence>
<dbReference type="EMBL" id="CZBU01000004">
    <property type="protein sequence ID" value="CUQ78036.1"/>
    <property type="molecule type" value="Genomic_DNA"/>
</dbReference>
<dbReference type="SUPFAM" id="SSF56399">
    <property type="entry name" value="ADP-ribosylation"/>
    <property type="match status" value="1"/>
</dbReference>
<reference evidence="1 2" key="1">
    <citation type="submission" date="2015-09" db="EMBL/GenBank/DDBJ databases">
        <authorList>
            <consortium name="Pathogen Informatics"/>
        </authorList>
    </citation>
    <scope>NUCLEOTIDE SEQUENCE [LARGE SCALE GENOMIC DNA]</scope>
    <source>
        <strain evidence="1 2">2789STDY5834875</strain>
    </source>
</reference>
<dbReference type="Proteomes" id="UP000095621">
    <property type="component" value="Unassembled WGS sequence"/>
</dbReference>
<protein>
    <submittedName>
        <fullName evidence="1">Uncharacterized protein</fullName>
    </submittedName>
</protein>
<gene>
    <name evidence="1" type="ORF">ERS852490_01859</name>
</gene>
<accession>A0A174Z1J6</accession>
<name>A0A174Z1J6_9FIRM</name>
<evidence type="ECO:0000313" key="1">
    <source>
        <dbReference type="EMBL" id="CUQ78036.1"/>
    </source>
</evidence>
<dbReference type="Gene3D" id="3.90.176.10">
    <property type="entry name" value="Toxin ADP-ribosyltransferase, Chain A, domain 1"/>
    <property type="match status" value="1"/>
</dbReference>
<sequence>MVDRLNETLNKMPKYNDNLQRSVYFKFEKVVEKYVKRFLSTTKGQVYNEDGQVQIYIQNAHNGRDISSVNAQEQEVLYKTNQRFKVLNKERLMINIISCWRNIMSEELKKGIPLFETTGEIVKRTKEDKERYDKDFEKILKEAGVLKENQSIKEIKHID</sequence>
<organism evidence="1 2">
    <name type="scientific">Lachnospira eligens</name>
    <dbReference type="NCBI Taxonomy" id="39485"/>
    <lineage>
        <taxon>Bacteria</taxon>
        <taxon>Bacillati</taxon>
        <taxon>Bacillota</taxon>
        <taxon>Clostridia</taxon>
        <taxon>Lachnospirales</taxon>
        <taxon>Lachnospiraceae</taxon>
        <taxon>Lachnospira</taxon>
    </lineage>
</organism>
<proteinExistence type="predicted"/>
<dbReference type="OrthoDB" id="9151105at2"/>
<dbReference type="AlphaFoldDB" id="A0A174Z1J6"/>